<feature type="region of interest" description="Disordered" evidence="1">
    <location>
        <begin position="314"/>
        <end position="343"/>
    </location>
</feature>
<feature type="region of interest" description="Disordered" evidence="1">
    <location>
        <begin position="245"/>
        <end position="269"/>
    </location>
</feature>
<evidence type="ECO:0000256" key="1">
    <source>
        <dbReference type="SAM" id="MobiDB-lite"/>
    </source>
</evidence>
<organism evidence="2 3">
    <name type="scientific">Brenthis ino</name>
    <name type="common">lesser marbled fritillary</name>
    <dbReference type="NCBI Taxonomy" id="405034"/>
    <lineage>
        <taxon>Eukaryota</taxon>
        <taxon>Metazoa</taxon>
        <taxon>Ecdysozoa</taxon>
        <taxon>Arthropoda</taxon>
        <taxon>Hexapoda</taxon>
        <taxon>Insecta</taxon>
        <taxon>Pterygota</taxon>
        <taxon>Neoptera</taxon>
        <taxon>Endopterygota</taxon>
        <taxon>Lepidoptera</taxon>
        <taxon>Glossata</taxon>
        <taxon>Ditrysia</taxon>
        <taxon>Papilionoidea</taxon>
        <taxon>Nymphalidae</taxon>
        <taxon>Heliconiinae</taxon>
        <taxon>Argynnini</taxon>
        <taxon>Brenthis</taxon>
    </lineage>
</organism>
<accession>A0A8S4JBP4</accession>
<feature type="compositionally biased region" description="Polar residues" evidence="1">
    <location>
        <begin position="29"/>
        <end position="54"/>
    </location>
</feature>
<comment type="caution">
    <text evidence="2">The sequence shown here is derived from an EMBL/GenBank/DDBJ whole genome shotgun (WGS) entry which is preliminary data.</text>
</comment>
<evidence type="ECO:0000313" key="2">
    <source>
        <dbReference type="EMBL" id="CAH0732082.1"/>
    </source>
</evidence>
<feature type="compositionally biased region" description="Polar residues" evidence="1">
    <location>
        <begin position="70"/>
        <end position="82"/>
    </location>
</feature>
<keyword evidence="3" id="KW-1185">Reference proteome</keyword>
<feature type="non-terminal residue" evidence="2">
    <location>
        <position position="1"/>
    </location>
</feature>
<reference evidence="2" key="1">
    <citation type="submission" date="2021-12" db="EMBL/GenBank/DDBJ databases">
        <authorList>
            <person name="Martin H S."/>
        </authorList>
    </citation>
    <scope>NUCLEOTIDE SEQUENCE</scope>
</reference>
<dbReference type="EMBL" id="CAKLHF010000018">
    <property type="protein sequence ID" value="CAH0732082.1"/>
    <property type="molecule type" value="Genomic_DNA"/>
</dbReference>
<gene>
    <name evidence="2" type="ORF">BINO364_LOCUS16832</name>
</gene>
<feature type="region of interest" description="Disordered" evidence="1">
    <location>
        <begin position="202"/>
        <end position="229"/>
    </location>
</feature>
<feature type="compositionally biased region" description="Basic residues" evidence="1">
    <location>
        <begin position="323"/>
        <end position="337"/>
    </location>
</feature>
<feature type="compositionally biased region" description="Low complexity" evidence="1">
    <location>
        <begin position="245"/>
        <end position="268"/>
    </location>
</feature>
<evidence type="ECO:0000313" key="3">
    <source>
        <dbReference type="Proteomes" id="UP000838878"/>
    </source>
</evidence>
<feature type="region of interest" description="Disordered" evidence="1">
    <location>
        <begin position="106"/>
        <end position="126"/>
    </location>
</feature>
<name>A0A8S4JBP4_9NEOP</name>
<feature type="compositionally biased region" description="Polar residues" evidence="1">
    <location>
        <begin position="1"/>
        <end position="11"/>
    </location>
</feature>
<dbReference type="AlphaFoldDB" id="A0A8S4JBP4"/>
<proteinExistence type="predicted"/>
<sequence length="510" mass="54225">MGGTNGPSQGQDRTRSRSRHRGNAVNEPAGTSVSSRSGDRTTSPARQVTRSQRTPMIAGQSDAPAEQATRHLTSPALTNAPSTRQATIAISSTPHHLATPASMLQSQLLQPSEKPEKQPLMSHHSTAHAGVLQMSHRSTVHTGAQTMTHHPAAYSGTPPSPSVTATTPQTVVANTTSSLAPHAPESMDTDSISIRRHRPSELISNENVSDQPKRHCPSGSINATSRDPRLRSHETFAGALRAQTAATNAPATTPAATTTAPAAPATSTRSKYPPLIAETLPNWAKHFPTITPKTKPAATPTAPVLLESDGSTLMAAANNPHLSPRRKLRGKKKKKKNTTTQKATTENAVFSFQAVAAPQDATPNHGVTSNHGETSTPITQAATPVFSAFTTQAQTPAPSPLAKVKPPSYNFATAKSNATSTASFNFNTVTASRQDTTASTRGVPNHSNKDWKTADLPDYKEHQKKALMRPLQGRAHSHERRVIPWPEGIALKPFPHSSPAWGVASEKNRV</sequence>
<dbReference type="Proteomes" id="UP000838878">
    <property type="component" value="Unassembled WGS sequence"/>
</dbReference>
<feature type="region of interest" description="Disordered" evidence="1">
    <location>
        <begin position="1"/>
        <end position="82"/>
    </location>
</feature>
<protein>
    <submittedName>
        <fullName evidence="2">(lesser marbled fritillary) hypothetical protein</fullName>
    </submittedName>
</protein>